<dbReference type="PANTHER" id="PTHR38460">
    <property type="entry name" value="TAUTOMERASE YOLI-RELATED"/>
    <property type="match status" value="1"/>
</dbReference>
<protein>
    <submittedName>
        <fullName evidence="1">4-oxalocrotonate tautomerase</fullName>
    </submittedName>
</protein>
<dbReference type="PANTHER" id="PTHR38460:SF1">
    <property type="entry name" value="TAUTOMERASE YOLI-RELATED"/>
    <property type="match status" value="1"/>
</dbReference>
<dbReference type="InterPro" id="IPR037479">
    <property type="entry name" value="Tauto_MSAD"/>
</dbReference>
<comment type="caution">
    <text evidence="1">The sequence shown here is derived from an EMBL/GenBank/DDBJ whole genome shotgun (WGS) entry which is preliminary data.</text>
</comment>
<gene>
    <name evidence="1" type="ORF">GALL_198500</name>
</gene>
<proteinExistence type="predicted"/>
<evidence type="ECO:0000313" key="1">
    <source>
        <dbReference type="EMBL" id="OIQ98086.1"/>
    </source>
</evidence>
<dbReference type="AlphaFoldDB" id="A0A1J5RQ16"/>
<accession>A0A1J5RQ16</accession>
<reference evidence="1" key="1">
    <citation type="submission" date="2016-10" db="EMBL/GenBank/DDBJ databases">
        <title>Sequence of Gallionella enrichment culture.</title>
        <authorList>
            <person name="Poehlein A."/>
            <person name="Muehling M."/>
            <person name="Daniel R."/>
        </authorList>
    </citation>
    <scope>NUCLEOTIDE SEQUENCE</scope>
</reference>
<dbReference type="EMBL" id="MLJW01000123">
    <property type="protein sequence ID" value="OIQ98086.1"/>
    <property type="molecule type" value="Genomic_DNA"/>
</dbReference>
<sequence>MPYVRIETRKGWLEGRSEELFDGIDQALVDILGVPPGDSLLRLHCHATEMIRLPQGCDPRFVLLEVALFPGRSLATKRALYRALTDAVVVLGVSPDAVTVMLNEVALDNWGIRNGQVASNVNFDFLITV</sequence>
<dbReference type="SUPFAM" id="SSF55331">
    <property type="entry name" value="Tautomerase/MIF"/>
    <property type="match status" value="1"/>
</dbReference>
<dbReference type="Gene3D" id="3.30.429.10">
    <property type="entry name" value="Macrophage Migration Inhibitory Factor"/>
    <property type="match status" value="1"/>
</dbReference>
<dbReference type="InterPro" id="IPR014347">
    <property type="entry name" value="Tautomerase/MIF_sf"/>
</dbReference>
<dbReference type="Pfam" id="PF14552">
    <property type="entry name" value="Tautomerase_2"/>
    <property type="match status" value="1"/>
</dbReference>
<name>A0A1J5RQ16_9ZZZZ</name>
<organism evidence="1">
    <name type="scientific">mine drainage metagenome</name>
    <dbReference type="NCBI Taxonomy" id="410659"/>
    <lineage>
        <taxon>unclassified sequences</taxon>
        <taxon>metagenomes</taxon>
        <taxon>ecological metagenomes</taxon>
    </lineage>
</organism>